<evidence type="ECO:0000256" key="3">
    <source>
        <dbReference type="ARBA" id="ARBA00023125"/>
    </source>
</evidence>
<dbReference type="PROSITE" id="PS01081">
    <property type="entry name" value="HTH_TETR_1"/>
    <property type="match status" value="1"/>
</dbReference>
<keyword evidence="4" id="KW-0804">Transcription</keyword>
<keyword evidence="3 5" id="KW-0238">DNA-binding</keyword>
<feature type="DNA-binding region" description="H-T-H motif" evidence="5">
    <location>
        <begin position="43"/>
        <end position="62"/>
    </location>
</feature>
<dbReference type="SUPFAM" id="SSF46689">
    <property type="entry name" value="Homeodomain-like"/>
    <property type="match status" value="1"/>
</dbReference>
<reference evidence="7 8" key="1">
    <citation type="submission" date="2018-09" db="EMBL/GenBank/DDBJ databases">
        <title>Genome comparison of Alicycliphilus sp. BQ1, a polyurethanolytic bacterium, with its closest phylogenetic relatives Alicycliphilus denitrificans BC and K601, unable to attack polyurethane.</title>
        <authorList>
            <person name="Loza-Tavera H."/>
            <person name="Lozano L."/>
            <person name="Cevallos M."/>
            <person name="Maya-Lucas O."/>
            <person name="Garcia-Mena J."/>
            <person name="Hernandez J."/>
        </authorList>
    </citation>
    <scope>NUCLEOTIDE SEQUENCE [LARGE SCALE GENOMIC DNA]</scope>
    <source>
        <strain evidence="7 8">BQ1</strain>
    </source>
</reference>
<dbReference type="InterPro" id="IPR009057">
    <property type="entry name" value="Homeodomain-like_sf"/>
</dbReference>
<sequence>MAFMNTLSQPRPSFKEQMHRAREDAIVEAASRLLGEKGFETMTVDEVACAVGIAKASLYKHFAGKDDLCAAAMVHVVGRLQRFLDELPAGLPALQRLQALLRWLLELQMGDETPLLPGRNSALAQALRTCDAYRASMEEVHARILGWIAEAQAAAQLRRELPPEVILCALLARSTDPMLAMLRERGHGDAQILDWAVATCLGGLVSAPAAPERYSWPAPGC</sequence>
<name>A0A3R7HRJ7_9BURK</name>
<feature type="domain" description="HTH tetR-type" evidence="6">
    <location>
        <begin position="20"/>
        <end position="80"/>
    </location>
</feature>
<dbReference type="Proteomes" id="UP000216225">
    <property type="component" value="Unassembled WGS sequence"/>
</dbReference>
<evidence type="ECO:0000313" key="7">
    <source>
        <dbReference type="EMBL" id="RKJ99316.1"/>
    </source>
</evidence>
<dbReference type="GO" id="GO:0000976">
    <property type="term" value="F:transcription cis-regulatory region binding"/>
    <property type="evidence" value="ECO:0007669"/>
    <property type="project" value="TreeGrafter"/>
</dbReference>
<dbReference type="Gene3D" id="1.10.357.10">
    <property type="entry name" value="Tetracycline Repressor, domain 2"/>
    <property type="match status" value="1"/>
</dbReference>
<dbReference type="AlphaFoldDB" id="A0A3R7HRJ7"/>
<dbReference type="InterPro" id="IPR023772">
    <property type="entry name" value="DNA-bd_HTH_TetR-type_CS"/>
</dbReference>
<keyword evidence="2" id="KW-0805">Transcription regulation</keyword>
<dbReference type="InterPro" id="IPR001647">
    <property type="entry name" value="HTH_TetR"/>
</dbReference>
<evidence type="ECO:0000256" key="4">
    <source>
        <dbReference type="ARBA" id="ARBA00023163"/>
    </source>
</evidence>
<accession>A0A3R7HRJ7</accession>
<dbReference type="EMBL" id="NKDB02000001">
    <property type="protein sequence ID" value="RKJ99316.1"/>
    <property type="molecule type" value="Genomic_DNA"/>
</dbReference>
<evidence type="ECO:0000313" key="8">
    <source>
        <dbReference type="Proteomes" id="UP000216225"/>
    </source>
</evidence>
<organism evidence="7 8">
    <name type="scientific">Alicycliphilus denitrificans</name>
    <dbReference type="NCBI Taxonomy" id="179636"/>
    <lineage>
        <taxon>Bacteria</taxon>
        <taxon>Pseudomonadati</taxon>
        <taxon>Pseudomonadota</taxon>
        <taxon>Betaproteobacteria</taxon>
        <taxon>Burkholderiales</taxon>
        <taxon>Comamonadaceae</taxon>
        <taxon>Alicycliphilus</taxon>
    </lineage>
</organism>
<dbReference type="SUPFAM" id="SSF48498">
    <property type="entry name" value="Tetracyclin repressor-like, C-terminal domain"/>
    <property type="match status" value="1"/>
</dbReference>
<dbReference type="GO" id="GO:0003700">
    <property type="term" value="F:DNA-binding transcription factor activity"/>
    <property type="evidence" value="ECO:0007669"/>
    <property type="project" value="TreeGrafter"/>
</dbReference>
<proteinExistence type="predicted"/>
<gene>
    <name evidence="7" type="ORF">CE154_006115</name>
</gene>
<dbReference type="PANTHER" id="PTHR30055:SF234">
    <property type="entry name" value="HTH-TYPE TRANSCRIPTIONAL REGULATOR BETI"/>
    <property type="match status" value="1"/>
</dbReference>
<comment type="caution">
    <text evidence="7">The sequence shown here is derived from an EMBL/GenBank/DDBJ whole genome shotgun (WGS) entry which is preliminary data.</text>
</comment>
<dbReference type="PROSITE" id="PS50977">
    <property type="entry name" value="HTH_TETR_2"/>
    <property type="match status" value="1"/>
</dbReference>
<protein>
    <submittedName>
        <fullName evidence="7">TetR/AcrR family transcriptional regulator</fullName>
    </submittedName>
</protein>
<evidence type="ECO:0000256" key="1">
    <source>
        <dbReference type="ARBA" id="ARBA00022491"/>
    </source>
</evidence>
<evidence type="ECO:0000256" key="5">
    <source>
        <dbReference type="PROSITE-ProRule" id="PRU00335"/>
    </source>
</evidence>
<dbReference type="InterPro" id="IPR036271">
    <property type="entry name" value="Tet_transcr_reg_TetR-rel_C_sf"/>
</dbReference>
<dbReference type="PRINTS" id="PR00455">
    <property type="entry name" value="HTHTETR"/>
</dbReference>
<dbReference type="InterPro" id="IPR050109">
    <property type="entry name" value="HTH-type_TetR-like_transc_reg"/>
</dbReference>
<dbReference type="PANTHER" id="PTHR30055">
    <property type="entry name" value="HTH-TYPE TRANSCRIPTIONAL REGULATOR RUTR"/>
    <property type="match status" value="1"/>
</dbReference>
<keyword evidence="1" id="KW-0678">Repressor</keyword>
<evidence type="ECO:0000256" key="2">
    <source>
        <dbReference type="ARBA" id="ARBA00023015"/>
    </source>
</evidence>
<dbReference type="Pfam" id="PF00440">
    <property type="entry name" value="TetR_N"/>
    <property type="match status" value="1"/>
</dbReference>
<evidence type="ECO:0000259" key="6">
    <source>
        <dbReference type="PROSITE" id="PS50977"/>
    </source>
</evidence>